<sequence>MRKIISWTLVAVLIFSFGTLGLSYADNTAQNQLSDVNGQLSDVKSQLKEGKKLENSLNKEIQSLENKIKSSQAEIDALGGNIAATQQKITEALAELDELEKDMEVQNTNLNSRLRTMYKNGSAGFMDVLLGSNSITDLMTNLDRVQRIYDSDKQLMEQLQEEHNLIDAQKKNLLTLQAQLVAAKEEEAQKKEALTEDQSEVTDKKAQVASDNKALEEMEQAFLAEANRLKAEILASQSTGTTYQGGSMAWPAPGVTRITSPFGYRIHPILKVKKLHTGVDIGAPSGTTIVAANGGTVIKAGWNNSYGNMVMIDHGGGIVTLYAHNSSLKVSTGTVVTRGQAVAISGSTGQSTGPHLHFEVRVNGNYVDPMSGWIAN</sequence>
<accession>A0A858BUU4</accession>
<dbReference type="GO" id="GO:0004222">
    <property type="term" value="F:metalloendopeptidase activity"/>
    <property type="evidence" value="ECO:0007669"/>
    <property type="project" value="TreeGrafter"/>
</dbReference>
<keyword evidence="1" id="KW-0732">Signal</keyword>
<dbReference type="EMBL" id="CP048649">
    <property type="protein sequence ID" value="QIB69152.1"/>
    <property type="molecule type" value="Genomic_DNA"/>
</dbReference>
<evidence type="ECO:0000313" key="6">
    <source>
        <dbReference type="Proteomes" id="UP000466848"/>
    </source>
</evidence>
<evidence type="ECO:0000256" key="1">
    <source>
        <dbReference type="ARBA" id="ARBA00022729"/>
    </source>
</evidence>
<dbReference type="PANTHER" id="PTHR21666">
    <property type="entry name" value="PEPTIDASE-RELATED"/>
    <property type="match status" value="1"/>
</dbReference>
<dbReference type="InterPro" id="IPR050570">
    <property type="entry name" value="Cell_wall_metabolism_enzyme"/>
</dbReference>
<keyword evidence="6" id="KW-1185">Reference proteome</keyword>
<gene>
    <name evidence="5" type="ORF">Ami103574_07375</name>
</gene>
<dbReference type="InterPro" id="IPR011055">
    <property type="entry name" value="Dup_hybrid_motif"/>
</dbReference>
<reference evidence="5 6" key="1">
    <citation type="submission" date="2020-02" db="EMBL/GenBank/DDBJ databases">
        <authorList>
            <person name="Kim Y.B."/>
            <person name="Roh S.W."/>
        </authorList>
    </citation>
    <scope>NUCLEOTIDE SEQUENCE [LARGE SCALE GENOMIC DNA]</scope>
    <source>
        <strain evidence="5 6">DSM 103574</strain>
    </source>
</reference>
<dbReference type="SUPFAM" id="SSF51261">
    <property type="entry name" value="Duplicated hybrid motif"/>
    <property type="match status" value="1"/>
</dbReference>
<feature type="domain" description="Peptidoglycan hydrolase PcsB coiled-coil" evidence="4">
    <location>
        <begin position="97"/>
        <end position="166"/>
    </location>
</feature>
<dbReference type="Pfam" id="PF01551">
    <property type="entry name" value="Peptidase_M23"/>
    <property type="match status" value="1"/>
</dbReference>
<dbReference type="Pfam" id="PF24568">
    <property type="entry name" value="CC_PcsB"/>
    <property type="match status" value="1"/>
</dbReference>
<dbReference type="Proteomes" id="UP000466848">
    <property type="component" value="Chromosome"/>
</dbReference>
<protein>
    <submittedName>
        <fullName evidence="5">Peptidoglycan DD-metalloendopeptidase family protein</fullName>
    </submittedName>
</protein>
<dbReference type="CDD" id="cd12797">
    <property type="entry name" value="M23_peptidase"/>
    <property type="match status" value="1"/>
</dbReference>
<dbReference type="InterPro" id="IPR016047">
    <property type="entry name" value="M23ase_b-sheet_dom"/>
</dbReference>
<dbReference type="Gene3D" id="2.70.70.10">
    <property type="entry name" value="Glucose Permease (Domain IIA)"/>
    <property type="match status" value="1"/>
</dbReference>
<evidence type="ECO:0000259" key="4">
    <source>
        <dbReference type="Pfam" id="PF24568"/>
    </source>
</evidence>
<proteinExistence type="predicted"/>
<feature type="coiled-coil region" evidence="2">
    <location>
        <begin position="47"/>
        <end position="113"/>
    </location>
</feature>
<dbReference type="Gene3D" id="6.10.250.3150">
    <property type="match status" value="1"/>
</dbReference>
<evidence type="ECO:0000256" key="2">
    <source>
        <dbReference type="SAM" id="Coils"/>
    </source>
</evidence>
<feature type="coiled-coil region" evidence="2">
    <location>
        <begin position="142"/>
        <end position="232"/>
    </location>
</feature>
<evidence type="ECO:0000259" key="3">
    <source>
        <dbReference type="Pfam" id="PF01551"/>
    </source>
</evidence>
<dbReference type="RefSeq" id="WP_163066152.1">
    <property type="nucleotide sequence ID" value="NZ_CP048649.1"/>
</dbReference>
<name>A0A858BUU4_9FIRM</name>
<evidence type="ECO:0000313" key="5">
    <source>
        <dbReference type="EMBL" id="QIB69152.1"/>
    </source>
</evidence>
<dbReference type="FunFam" id="2.70.70.10:FF:000006">
    <property type="entry name" value="M23 family peptidase"/>
    <property type="match status" value="1"/>
</dbReference>
<organism evidence="5 6">
    <name type="scientific">Aminipila butyrica</name>
    <dbReference type="NCBI Taxonomy" id="433296"/>
    <lineage>
        <taxon>Bacteria</taxon>
        <taxon>Bacillati</taxon>
        <taxon>Bacillota</taxon>
        <taxon>Clostridia</taxon>
        <taxon>Peptostreptococcales</taxon>
        <taxon>Anaerovoracaceae</taxon>
        <taxon>Aminipila</taxon>
    </lineage>
</organism>
<feature type="domain" description="M23ase beta-sheet core" evidence="3">
    <location>
        <begin position="275"/>
        <end position="369"/>
    </location>
</feature>
<keyword evidence="2" id="KW-0175">Coiled coil</keyword>
<dbReference type="KEGG" id="abut:Ami103574_07375"/>
<dbReference type="InterPro" id="IPR057309">
    <property type="entry name" value="PcsB_CC"/>
</dbReference>
<dbReference type="PANTHER" id="PTHR21666:SF289">
    <property type="entry name" value="L-ALA--D-GLU ENDOPEPTIDASE"/>
    <property type="match status" value="1"/>
</dbReference>
<dbReference type="AlphaFoldDB" id="A0A858BUU4"/>